<dbReference type="Proteomes" id="UP000697127">
    <property type="component" value="Unassembled WGS sequence"/>
</dbReference>
<dbReference type="GO" id="GO:0006362">
    <property type="term" value="P:transcription elongation by RNA polymerase I"/>
    <property type="evidence" value="ECO:0007669"/>
    <property type="project" value="TreeGrafter"/>
</dbReference>
<feature type="domain" description="TFIIS N-terminal" evidence="10">
    <location>
        <begin position="1"/>
        <end position="43"/>
    </location>
</feature>
<dbReference type="Gene3D" id="2.20.25.10">
    <property type="match status" value="1"/>
</dbReference>
<keyword evidence="2" id="KW-0479">Metal-binding</keyword>
<dbReference type="InterPro" id="IPR001222">
    <property type="entry name" value="Znf_TFIIS"/>
</dbReference>
<dbReference type="Gene3D" id="1.20.930.10">
    <property type="entry name" value="Conserved domain common to transcription factors TFIIS, elongin A, CRSP70"/>
    <property type="match status" value="1"/>
</dbReference>
<dbReference type="GO" id="GO:0001139">
    <property type="term" value="F:RNA polymerase II complex recruiting activity"/>
    <property type="evidence" value="ECO:0007669"/>
    <property type="project" value="TreeGrafter"/>
</dbReference>
<evidence type="ECO:0000259" key="11">
    <source>
        <dbReference type="PROSITE" id="PS51321"/>
    </source>
</evidence>
<dbReference type="PROSITE" id="PS51321">
    <property type="entry name" value="TFIIS_CENTRAL"/>
    <property type="match status" value="1"/>
</dbReference>
<dbReference type="GO" id="GO:0003746">
    <property type="term" value="F:translation elongation factor activity"/>
    <property type="evidence" value="ECO:0007669"/>
    <property type="project" value="UniProtKB-KW"/>
</dbReference>
<keyword evidence="4" id="KW-0862">Zinc</keyword>
<dbReference type="SUPFAM" id="SSF57783">
    <property type="entry name" value="Zinc beta-ribbon"/>
    <property type="match status" value="1"/>
</dbReference>
<evidence type="ECO:0000256" key="2">
    <source>
        <dbReference type="ARBA" id="ARBA00022723"/>
    </source>
</evidence>
<dbReference type="InterPro" id="IPR036575">
    <property type="entry name" value="TFIIS_cen_dom_sf"/>
</dbReference>
<dbReference type="PROSITE" id="PS51133">
    <property type="entry name" value="ZF_TFIIS_2"/>
    <property type="match status" value="1"/>
</dbReference>
<comment type="caution">
    <text evidence="12">The sequence shown here is derived from an EMBL/GenBank/DDBJ whole genome shotgun (WGS) entry which is preliminary data.</text>
</comment>
<evidence type="ECO:0000259" key="10">
    <source>
        <dbReference type="PROSITE" id="PS51319"/>
    </source>
</evidence>
<evidence type="ECO:0000259" key="9">
    <source>
        <dbReference type="PROSITE" id="PS51133"/>
    </source>
</evidence>
<evidence type="ECO:0000256" key="3">
    <source>
        <dbReference type="ARBA" id="ARBA00022771"/>
    </source>
</evidence>
<dbReference type="Pfam" id="PF01096">
    <property type="entry name" value="Zn_ribbon_TFIIS"/>
    <property type="match status" value="1"/>
</dbReference>
<feature type="compositionally biased region" description="Low complexity" evidence="8">
    <location>
        <begin position="63"/>
        <end position="83"/>
    </location>
</feature>
<dbReference type="InterPro" id="IPR010828">
    <property type="entry name" value="Atf2/Sli1-like"/>
</dbReference>
<dbReference type="GO" id="GO:0008270">
    <property type="term" value="F:zinc ion binding"/>
    <property type="evidence" value="ECO:0007669"/>
    <property type="project" value="UniProtKB-KW"/>
</dbReference>
<dbReference type="PANTHER" id="PTHR11477:SF0">
    <property type="entry name" value="IP08861P-RELATED"/>
    <property type="match status" value="1"/>
</dbReference>
<protein>
    <submittedName>
        <fullName evidence="12">RNA polymerase II elongation factor</fullName>
    </submittedName>
</protein>
<dbReference type="GO" id="GO:0031564">
    <property type="term" value="P:transcription antitermination"/>
    <property type="evidence" value="ECO:0007669"/>
    <property type="project" value="TreeGrafter"/>
</dbReference>
<dbReference type="PROSITE" id="PS51319">
    <property type="entry name" value="TFIIS_N"/>
    <property type="match status" value="1"/>
</dbReference>
<reference evidence="12" key="1">
    <citation type="submission" date="2020-11" db="EMBL/GenBank/DDBJ databases">
        <title>Kefir isolates.</title>
        <authorList>
            <person name="Marcisauskas S."/>
            <person name="Kim Y."/>
            <person name="Blasche S."/>
        </authorList>
    </citation>
    <scope>NUCLEOTIDE SEQUENCE</scope>
    <source>
        <strain evidence="12">Olga-1</strain>
    </source>
</reference>
<dbReference type="Pfam" id="PF08711">
    <property type="entry name" value="Med26"/>
    <property type="match status" value="1"/>
</dbReference>
<dbReference type="FunFam" id="1.10.472.30:FF:000003">
    <property type="entry name" value="Transcription elongation factor S-II"/>
    <property type="match status" value="1"/>
</dbReference>
<comment type="subcellular location">
    <subcellularLocation>
        <location evidence="1 7">Nucleus</location>
    </subcellularLocation>
</comment>
<dbReference type="EMBL" id="PUHW01000054">
    <property type="protein sequence ID" value="KAG0689916.1"/>
    <property type="molecule type" value="Genomic_DNA"/>
</dbReference>
<evidence type="ECO:0000313" key="13">
    <source>
        <dbReference type="Proteomes" id="UP000697127"/>
    </source>
</evidence>
<keyword evidence="5 7" id="KW-0539">Nucleus</keyword>
<name>A0A9P6WMN1_9ASCO</name>
<dbReference type="Gene3D" id="1.10.472.30">
    <property type="entry name" value="Transcription elongation factor S-II, central domain"/>
    <property type="match status" value="1"/>
</dbReference>
<dbReference type="AlphaFoldDB" id="A0A9P6WMN1"/>
<evidence type="ECO:0000313" key="12">
    <source>
        <dbReference type="EMBL" id="KAG0689916.1"/>
    </source>
</evidence>
<proteinExistence type="predicted"/>
<feature type="domain" description="TFIIS central" evidence="11">
    <location>
        <begin position="124"/>
        <end position="239"/>
    </location>
</feature>
<dbReference type="InterPro" id="IPR035441">
    <property type="entry name" value="TFIIS/LEDGF_dom_sf"/>
</dbReference>
<dbReference type="FunFam" id="2.20.25.10:FF:000001">
    <property type="entry name" value="Probable Transcription elongation factor S-II"/>
    <property type="match status" value="1"/>
</dbReference>
<dbReference type="SUPFAM" id="SSF46942">
    <property type="entry name" value="Elongation factor TFIIS domain 2"/>
    <property type="match status" value="1"/>
</dbReference>
<dbReference type="GO" id="GO:0005634">
    <property type="term" value="C:nucleus"/>
    <property type="evidence" value="ECO:0007669"/>
    <property type="project" value="UniProtKB-SubCell"/>
</dbReference>
<accession>A0A9P6WMN1</accession>
<evidence type="ECO:0000256" key="6">
    <source>
        <dbReference type="PROSITE-ProRule" id="PRU00472"/>
    </source>
</evidence>
<feature type="domain" description="TFIIS-type" evidence="9">
    <location>
        <begin position="242"/>
        <end position="282"/>
    </location>
</feature>
<feature type="region of interest" description="Disordered" evidence="8">
    <location>
        <begin position="39"/>
        <end position="83"/>
    </location>
</feature>
<evidence type="ECO:0000256" key="7">
    <source>
        <dbReference type="PROSITE-ProRule" id="PRU00649"/>
    </source>
</evidence>
<dbReference type="GO" id="GO:0031440">
    <property type="term" value="P:regulation of mRNA 3'-end processing"/>
    <property type="evidence" value="ECO:0007669"/>
    <property type="project" value="TreeGrafter"/>
</dbReference>
<organism evidence="12 13">
    <name type="scientific">Pichia californica</name>
    <dbReference type="NCBI Taxonomy" id="460514"/>
    <lineage>
        <taxon>Eukaryota</taxon>
        <taxon>Fungi</taxon>
        <taxon>Dikarya</taxon>
        <taxon>Ascomycota</taxon>
        <taxon>Saccharomycotina</taxon>
        <taxon>Pichiomycetes</taxon>
        <taxon>Pichiales</taxon>
        <taxon>Pichiaceae</taxon>
        <taxon>Pichia</taxon>
    </lineage>
</organism>
<keyword evidence="12" id="KW-0251">Elongation factor</keyword>
<keyword evidence="13" id="KW-1185">Reference proteome</keyword>
<evidence type="ECO:0000256" key="8">
    <source>
        <dbReference type="SAM" id="MobiDB-lite"/>
    </source>
</evidence>
<dbReference type="InterPro" id="IPR017923">
    <property type="entry name" value="TFIIS_N"/>
</dbReference>
<dbReference type="InterPro" id="IPR003618">
    <property type="entry name" value="TFIIS_cen_dom"/>
</dbReference>
<evidence type="ECO:0000256" key="4">
    <source>
        <dbReference type="ARBA" id="ARBA00022833"/>
    </source>
</evidence>
<gene>
    <name evidence="12" type="primary">DST1</name>
    <name evidence="12" type="ORF">C6P40_004213</name>
</gene>
<dbReference type="SMART" id="SM00440">
    <property type="entry name" value="ZnF_C2C2"/>
    <property type="match status" value="1"/>
</dbReference>
<keyword evidence="3 6" id="KW-0863">Zinc-finger</keyword>
<keyword evidence="12" id="KW-0648">Protein biosynthesis</keyword>
<dbReference type="SUPFAM" id="SSF47676">
    <property type="entry name" value="Conserved domain common to transcription factors TFIIS, elongin A, CRSP70"/>
    <property type="match status" value="1"/>
</dbReference>
<sequence>MNIPDIKTAVGVHVNKLRTYDDTHVSNLVKKIIKKWKDQVSADKKRKTKPSSIKDESNTVEPTTAAATPTTTTTTTTMTTANTTNTNAKAIKSESEIASAILTKKGPRTALTDGLKIETYTDTTRNRSISALYTAVAIMTSLPSDSILKTCVDIESAIFSQNKDQINDSYRNKLRSLILNIKNKNNQQLRDNILDGTILPSKLINMTSQELAPESLKKELESLHQKNLFDAQGAVEKRAVTDRFVCGKCKKREVSYYQMQTRSADEPLTTFCTCEKCGNHNKIKGVLPKCSYLPSWDLSTTDIIDIYEGTNNDKDKTIQSIINKYNNSRLFHYQDMKPLWKIAFLKESNTLFFLMDHTFFDGTAAKNFHYIFANSLHESSTINSLIVDTKKFKEYPDPTILLGFNNETKPSISDLSITTLPPFDQSLMNTPLPIHNNTFYNISSKDSLKLIEIARSNNTKLTALLYAIAAKSIISLSSIKLENTTFKTMIPINTRPKVLKINPNIDTNLIQFGQFFGKYFHLDDPIKILNDSIKEISNYFQSKLNLNVSHAMDDFEVFEFKALKNPLLIDESLQQLYDRNSKPKTTLVMSNLGVLNSKDINKIYFDQPMVDACFGLHFISSSEAGICINFTSHRAVKREDYLTYVSNVKNHIDSILY</sequence>
<dbReference type="CDD" id="cd13749">
    <property type="entry name" value="Zn-ribbon_TFIIS"/>
    <property type="match status" value="1"/>
</dbReference>
<dbReference type="SMART" id="SM00510">
    <property type="entry name" value="TFS2M"/>
    <property type="match status" value="1"/>
</dbReference>
<evidence type="ECO:0000256" key="1">
    <source>
        <dbReference type="ARBA" id="ARBA00004123"/>
    </source>
</evidence>
<dbReference type="Pfam" id="PF07247">
    <property type="entry name" value="AATase"/>
    <property type="match status" value="1"/>
</dbReference>
<dbReference type="Pfam" id="PF07500">
    <property type="entry name" value="TFIIS_M"/>
    <property type="match status" value="1"/>
</dbReference>
<dbReference type="PANTHER" id="PTHR11477">
    <property type="entry name" value="TRANSCRIPTION FACTOR S-II ZINC FINGER DOMAIN-CONTAINING PROTEIN"/>
    <property type="match status" value="1"/>
</dbReference>
<dbReference type="GO" id="GO:0000977">
    <property type="term" value="F:RNA polymerase II transcription regulatory region sequence-specific DNA binding"/>
    <property type="evidence" value="ECO:0007669"/>
    <property type="project" value="TreeGrafter"/>
</dbReference>
<evidence type="ECO:0000256" key="5">
    <source>
        <dbReference type="ARBA" id="ARBA00023242"/>
    </source>
</evidence>
<dbReference type="GO" id="GO:0006368">
    <property type="term" value="P:transcription elongation by RNA polymerase II"/>
    <property type="evidence" value="ECO:0007669"/>
    <property type="project" value="TreeGrafter"/>
</dbReference>